<keyword evidence="2" id="KW-1185">Reference proteome</keyword>
<protein>
    <submittedName>
        <fullName evidence="1">Uncharacterized protein</fullName>
    </submittedName>
</protein>
<evidence type="ECO:0000313" key="1">
    <source>
        <dbReference type="EMBL" id="SMX34405.1"/>
    </source>
</evidence>
<dbReference type="OrthoDB" id="7857926at2"/>
<dbReference type="EMBL" id="FXYE01000001">
    <property type="protein sequence ID" value="SMX34405.1"/>
    <property type="molecule type" value="Genomic_DNA"/>
</dbReference>
<accession>A0A238JUY4</accession>
<evidence type="ECO:0000313" key="2">
    <source>
        <dbReference type="Proteomes" id="UP000202922"/>
    </source>
</evidence>
<reference evidence="2" key="1">
    <citation type="submission" date="2017-05" db="EMBL/GenBank/DDBJ databases">
        <authorList>
            <person name="Rodrigo-Torres L."/>
            <person name="Arahal R. D."/>
            <person name="Lucena T."/>
        </authorList>
    </citation>
    <scope>NUCLEOTIDE SEQUENCE [LARGE SCALE GENOMIC DNA]</scope>
    <source>
        <strain evidence="2">CECT 8621</strain>
    </source>
</reference>
<gene>
    <name evidence="1" type="ORF">COL8621_01293</name>
</gene>
<dbReference type="Proteomes" id="UP000202922">
    <property type="component" value="Unassembled WGS sequence"/>
</dbReference>
<sequence>MRKHNNQVSIPYNLLKAILDTELRISTTRLLIALFAWQDFNDLWSRYDTYVKNPEQARTWAPCKALRDLVGPKSANTAKSLVTMVEQVSQTWLFDDLRLSEDHKTIYWQFSSHVHNWMARRFFEESFALLDLRDVAACRSHLTLSLYCGAKNLRNHPLPEYVIPLSKPWSTHRRGLFTSLQQVSKMVDTTFFVGLEWIYRADRKQQLRIRLRHHGTTWYPDKLRQWGTDARVFKLNSEELREIRNRHFPDYAIPGEAPGSVEKNLRRNLPKT</sequence>
<dbReference type="RefSeq" id="WP_093966427.1">
    <property type="nucleotide sequence ID" value="NZ_FXYE01000001.1"/>
</dbReference>
<proteinExistence type="predicted"/>
<dbReference type="AlphaFoldDB" id="A0A238JUY4"/>
<name>A0A238JUY4_9RHOB</name>
<organism evidence="1 2">
    <name type="scientific">Actibacterium lipolyticum</name>
    <dbReference type="NCBI Taxonomy" id="1524263"/>
    <lineage>
        <taxon>Bacteria</taxon>
        <taxon>Pseudomonadati</taxon>
        <taxon>Pseudomonadota</taxon>
        <taxon>Alphaproteobacteria</taxon>
        <taxon>Rhodobacterales</taxon>
        <taxon>Roseobacteraceae</taxon>
        <taxon>Actibacterium</taxon>
    </lineage>
</organism>